<comment type="similarity">
    <text evidence="2 5">Belongs to the dTDP-4-dehydrorhamnose reductase family.</text>
</comment>
<dbReference type="Gene3D" id="2.60.120.10">
    <property type="entry name" value="Jelly Rolls"/>
    <property type="match status" value="1"/>
</dbReference>
<sequence length="462" mass="49651">MSASAGQVFGRDLEVTDTPVPGLKVVSLPVHGDNRGWFKENWQREKMVGLGLPDFGPVQNNMSFNEKVGTTRGIHAEPWDKFVSVAAGRIFGAWVDLRDGDSFGAVYTAEVDAGTAVFVPRGVGNAFQTLEPNTVYSYLVNDHWSAEAQTEYTFLNLADPTVDIPWPIGLAQAELSDKDKAHPMLAEVTPMNPKKTLILGAGGQLGRALQEVFPGATALTREQFDVTDPNAYADMDWRGVGTVLNAAAYTKVDEAETDEGRRAAWSANVTAVGQLVLAAREHNLTVVHVSSDYVFDGTKETHSEDEPFSPLGVYGQTKAAGDVLVSTLDRHYIVRTSWVIGDGNNFVRTMQSLADKGIDPGVVNDQIGRLSHTDNLAAGIKHLIDSGAPFGTYNLSDDGASVSWADVAKEAFAEVGADPGRVTPVSTADYFGDKAHAPRPHFSTLDLAKIKATGYTPQPFAG</sequence>
<dbReference type="EMBL" id="JACBZP010000001">
    <property type="protein sequence ID" value="NYI66445.1"/>
    <property type="molecule type" value="Genomic_DNA"/>
</dbReference>
<dbReference type="InterPro" id="IPR036291">
    <property type="entry name" value="NAD(P)-bd_dom_sf"/>
</dbReference>
<dbReference type="Pfam" id="PF00908">
    <property type="entry name" value="dTDP_sugar_isom"/>
    <property type="match status" value="1"/>
</dbReference>
<dbReference type="GO" id="GO:0008830">
    <property type="term" value="F:dTDP-4-dehydrorhamnose 3,5-epimerase activity"/>
    <property type="evidence" value="ECO:0007669"/>
    <property type="project" value="InterPro"/>
</dbReference>
<evidence type="ECO:0000313" key="7">
    <source>
        <dbReference type="EMBL" id="NYI66445.1"/>
    </source>
</evidence>
<evidence type="ECO:0000256" key="2">
    <source>
        <dbReference type="ARBA" id="ARBA00010944"/>
    </source>
</evidence>
<dbReference type="SUPFAM" id="SSF51735">
    <property type="entry name" value="NAD(P)-binding Rossmann-fold domains"/>
    <property type="match status" value="1"/>
</dbReference>
<evidence type="ECO:0000256" key="4">
    <source>
        <dbReference type="PIRSR" id="PIRSR600888-3"/>
    </source>
</evidence>
<gene>
    <name evidence="7" type="ORF">BJY26_000751</name>
</gene>
<dbReference type="SUPFAM" id="SSF51182">
    <property type="entry name" value="RmlC-like cupins"/>
    <property type="match status" value="1"/>
</dbReference>
<organism evidence="7 8">
    <name type="scientific">Spelaeicoccus albus</name>
    <dbReference type="NCBI Taxonomy" id="1280376"/>
    <lineage>
        <taxon>Bacteria</taxon>
        <taxon>Bacillati</taxon>
        <taxon>Actinomycetota</taxon>
        <taxon>Actinomycetes</taxon>
        <taxon>Micrococcales</taxon>
        <taxon>Brevibacteriaceae</taxon>
        <taxon>Spelaeicoccus</taxon>
    </lineage>
</organism>
<feature type="active site" description="Proton donor" evidence="3">
    <location>
        <position position="138"/>
    </location>
</feature>
<evidence type="ECO:0000256" key="1">
    <source>
        <dbReference type="ARBA" id="ARBA00010154"/>
    </source>
</evidence>
<protein>
    <recommendedName>
        <fullName evidence="5">dTDP-4-dehydrorhamnose reductase</fullName>
        <ecNumber evidence="5">1.1.1.133</ecNumber>
    </recommendedName>
</protein>
<comment type="caution">
    <text evidence="7">The sequence shown here is derived from an EMBL/GenBank/DDBJ whole genome shotgun (WGS) entry which is preliminary data.</text>
</comment>
<keyword evidence="5" id="KW-0560">Oxidoreductase</keyword>
<feature type="site" description="Participates in a stacking interaction with the thymidine ring of dTDP-4-oxo-6-deoxyglucose" evidence="4">
    <location>
        <position position="144"/>
    </location>
</feature>
<comment type="function">
    <text evidence="5">Catalyzes the reduction of dTDP-6-deoxy-L-lyxo-4-hexulose to yield dTDP-L-rhamnose.</text>
</comment>
<dbReference type="Gene3D" id="3.40.50.720">
    <property type="entry name" value="NAD(P)-binding Rossmann-like Domain"/>
    <property type="match status" value="1"/>
</dbReference>
<evidence type="ECO:0000313" key="8">
    <source>
        <dbReference type="Proteomes" id="UP000539111"/>
    </source>
</evidence>
<dbReference type="GO" id="GO:0008831">
    <property type="term" value="F:dTDP-4-dehydrorhamnose reductase activity"/>
    <property type="evidence" value="ECO:0007669"/>
    <property type="project" value="UniProtKB-EC"/>
</dbReference>
<evidence type="ECO:0000256" key="3">
    <source>
        <dbReference type="PIRSR" id="PIRSR600888-1"/>
    </source>
</evidence>
<dbReference type="PANTHER" id="PTHR10491">
    <property type="entry name" value="DTDP-4-DEHYDRORHAMNOSE REDUCTASE"/>
    <property type="match status" value="1"/>
</dbReference>
<dbReference type="Proteomes" id="UP000539111">
    <property type="component" value="Unassembled WGS sequence"/>
</dbReference>
<dbReference type="EC" id="1.1.1.133" evidence="5"/>
<reference evidence="7 8" key="1">
    <citation type="submission" date="2020-07" db="EMBL/GenBank/DDBJ databases">
        <title>Sequencing the genomes of 1000 actinobacteria strains.</title>
        <authorList>
            <person name="Klenk H.-P."/>
        </authorList>
    </citation>
    <scope>NUCLEOTIDE SEQUENCE [LARGE SCALE GENOMIC DNA]</scope>
    <source>
        <strain evidence="7 8">DSM 26341</strain>
    </source>
</reference>
<accession>A0A7Z0D1N9</accession>
<dbReference type="InterPro" id="IPR014710">
    <property type="entry name" value="RmlC-like_jellyroll"/>
</dbReference>
<dbReference type="InterPro" id="IPR005913">
    <property type="entry name" value="dTDP_dehydrorham_reduct"/>
</dbReference>
<proteinExistence type="inferred from homology"/>
<dbReference type="PANTHER" id="PTHR10491:SF4">
    <property type="entry name" value="METHIONINE ADENOSYLTRANSFERASE 2 SUBUNIT BETA"/>
    <property type="match status" value="1"/>
</dbReference>
<comment type="pathway">
    <text evidence="5">Carbohydrate biosynthesis; dTDP-L-rhamnose biosynthesis.</text>
</comment>
<keyword evidence="8" id="KW-1185">Reference proteome</keyword>
<feature type="active site" description="Proton acceptor" evidence="3">
    <location>
        <position position="75"/>
    </location>
</feature>
<dbReference type="InterPro" id="IPR011051">
    <property type="entry name" value="RmlC_Cupin_sf"/>
</dbReference>
<evidence type="ECO:0000256" key="5">
    <source>
        <dbReference type="RuleBase" id="RU364082"/>
    </source>
</evidence>
<comment type="similarity">
    <text evidence="1">Belongs to the dTDP-4-dehydrorhamnose 3,5-epimerase family.</text>
</comment>
<dbReference type="RefSeq" id="WP_179425812.1">
    <property type="nucleotide sequence ID" value="NZ_JACBZP010000001.1"/>
</dbReference>
<dbReference type="GO" id="GO:0019305">
    <property type="term" value="P:dTDP-rhamnose biosynthetic process"/>
    <property type="evidence" value="ECO:0007669"/>
    <property type="project" value="UniProtKB-UniPathway"/>
</dbReference>
<dbReference type="Gene3D" id="3.90.25.10">
    <property type="entry name" value="UDP-galactose 4-epimerase, domain 1"/>
    <property type="match status" value="1"/>
</dbReference>
<keyword evidence="7" id="KW-0413">Isomerase</keyword>
<dbReference type="CDD" id="cd05254">
    <property type="entry name" value="dTDP_HR_like_SDR_e"/>
    <property type="match status" value="1"/>
</dbReference>
<dbReference type="Pfam" id="PF04321">
    <property type="entry name" value="RmlD_sub_bind"/>
    <property type="match status" value="1"/>
</dbReference>
<dbReference type="UniPathway" id="UPA00124"/>
<dbReference type="InterPro" id="IPR029903">
    <property type="entry name" value="RmlD-like-bd"/>
</dbReference>
<name>A0A7Z0D1N9_9MICO</name>
<feature type="domain" description="RmlD-like substrate binding" evidence="6">
    <location>
        <begin position="195"/>
        <end position="457"/>
    </location>
</feature>
<evidence type="ECO:0000259" key="6">
    <source>
        <dbReference type="Pfam" id="PF04321"/>
    </source>
</evidence>
<dbReference type="InterPro" id="IPR000888">
    <property type="entry name" value="RmlC-like"/>
</dbReference>
<keyword evidence="5" id="KW-0521">NADP</keyword>
<dbReference type="AlphaFoldDB" id="A0A7Z0D1N9"/>